<sequence>MTDSSTEMQTEERNCQREEQPQSDPAANDVKDAESEDLLANRSQSDKKDLVTVGIASESDNGPPVKMMQNLLHQVRSQIRSQASLHSGKIGMLDLIQQIKDKEALASLSGLPGGDGEGGDGEGGDGGGGDGGGGDGGGRDGGAGDGGGGDGGGGDGGGEDGAGGDGGAGDSDGSDGVEAKDVESTQTNGGRGKTEPEATEPLLPLSFEEELEATKKTLRGEFEQHISQLRAEMRAYTDRAVKDMECKMKSATITHGHAKGKSREQTEGKGAALADRKQKPLAAIATPSLTSRRSRVLTRTMTTIIPKTCAPVIFGPRAKSETLSGCRDGGSLLLKDSDFRVLHSQVSSCSSCSSSHPLNRRALPPVHQPAQSRLKPVWTMAHTGS</sequence>
<feature type="region of interest" description="Disordered" evidence="1">
    <location>
        <begin position="353"/>
        <end position="385"/>
    </location>
</feature>
<dbReference type="AlphaFoldDB" id="A0A9Q0IM31"/>
<organism evidence="2 3">
    <name type="scientific">Muraenolepis orangiensis</name>
    <name type="common">Patagonian moray cod</name>
    <dbReference type="NCBI Taxonomy" id="630683"/>
    <lineage>
        <taxon>Eukaryota</taxon>
        <taxon>Metazoa</taxon>
        <taxon>Chordata</taxon>
        <taxon>Craniata</taxon>
        <taxon>Vertebrata</taxon>
        <taxon>Euteleostomi</taxon>
        <taxon>Actinopterygii</taxon>
        <taxon>Neopterygii</taxon>
        <taxon>Teleostei</taxon>
        <taxon>Neoteleostei</taxon>
        <taxon>Acanthomorphata</taxon>
        <taxon>Zeiogadaria</taxon>
        <taxon>Gadariae</taxon>
        <taxon>Gadiformes</taxon>
        <taxon>Muraenolepidoidei</taxon>
        <taxon>Muraenolepididae</taxon>
        <taxon>Muraenolepis</taxon>
    </lineage>
</organism>
<accession>A0A9Q0IM31</accession>
<feature type="compositionally biased region" description="Gly residues" evidence="1">
    <location>
        <begin position="124"/>
        <end position="170"/>
    </location>
</feature>
<name>A0A9Q0IM31_9TELE</name>
<protein>
    <submittedName>
        <fullName evidence="2">Uncharacterized protein</fullName>
    </submittedName>
</protein>
<proteinExistence type="predicted"/>
<feature type="compositionally biased region" description="Basic and acidic residues" evidence="1">
    <location>
        <begin position="10"/>
        <end position="20"/>
    </location>
</feature>
<keyword evidence="3" id="KW-1185">Reference proteome</keyword>
<evidence type="ECO:0000313" key="2">
    <source>
        <dbReference type="EMBL" id="KAJ3603639.1"/>
    </source>
</evidence>
<dbReference type="OrthoDB" id="8445180at2759"/>
<comment type="caution">
    <text evidence="2">The sequence shown here is derived from an EMBL/GenBank/DDBJ whole genome shotgun (WGS) entry which is preliminary data.</text>
</comment>
<reference evidence="2" key="1">
    <citation type="submission" date="2022-07" db="EMBL/GenBank/DDBJ databases">
        <title>Chromosome-level genome of Muraenolepis orangiensis.</title>
        <authorList>
            <person name="Kim J."/>
        </authorList>
    </citation>
    <scope>NUCLEOTIDE SEQUENCE</scope>
    <source>
        <strain evidence="2">KU_S4_2022</strain>
        <tissue evidence="2">Muscle</tissue>
    </source>
</reference>
<feature type="region of interest" description="Disordered" evidence="1">
    <location>
        <begin position="253"/>
        <end position="277"/>
    </location>
</feature>
<gene>
    <name evidence="2" type="ORF">NHX12_028384</name>
</gene>
<feature type="region of interest" description="Disordered" evidence="1">
    <location>
        <begin position="106"/>
        <end position="206"/>
    </location>
</feature>
<dbReference type="Proteomes" id="UP001148018">
    <property type="component" value="Unassembled WGS sequence"/>
</dbReference>
<dbReference type="EMBL" id="JANIIK010000044">
    <property type="protein sequence ID" value="KAJ3603639.1"/>
    <property type="molecule type" value="Genomic_DNA"/>
</dbReference>
<evidence type="ECO:0000256" key="1">
    <source>
        <dbReference type="SAM" id="MobiDB-lite"/>
    </source>
</evidence>
<feature type="region of interest" description="Disordered" evidence="1">
    <location>
        <begin position="1"/>
        <end position="66"/>
    </location>
</feature>
<evidence type="ECO:0000313" key="3">
    <source>
        <dbReference type="Proteomes" id="UP001148018"/>
    </source>
</evidence>